<dbReference type="EMBL" id="JBHSTZ010000014">
    <property type="protein sequence ID" value="MFC6380892.1"/>
    <property type="molecule type" value="Genomic_DNA"/>
</dbReference>
<name>A0ABW1W7J0_9GAMM</name>
<dbReference type="Proteomes" id="UP001596264">
    <property type="component" value="Unassembled WGS sequence"/>
</dbReference>
<organism evidence="1 2">
    <name type="scientific">Psychrobacter glacincola</name>
    <dbReference type="NCBI Taxonomy" id="56810"/>
    <lineage>
        <taxon>Bacteria</taxon>
        <taxon>Pseudomonadati</taxon>
        <taxon>Pseudomonadota</taxon>
        <taxon>Gammaproteobacteria</taxon>
        <taxon>Moraxellales</taxon>
        <taxon>Moraxellaceae</taxon>
        <taxon>Psychrobacter</taxon>
    </lineage>
</organism>
<proteinExistence type="predicted"/>
<gene>
    <name evidence="1" type="ORF">ACFP58_05340</name>
</gene>
<dbReference type="Pfam" id="PF14903">
    <property type="entry name" value="WG_beta_rep"/>
    <property type="match status" value="2"/>
</dbReference>
<evidence type="ECO:0000313" key="1">
    <source>
        <dbReference type="EMBL" id="MFC6380892.1"/>
    </source>
</evidence>
<evidence type="ECO:0000313" key="2">
    <source>
        <dbReference type="Proteomes" id="UP001596264"/>
    </source>
</evidence>
<reference evidence="2" key="1">
    <citation type="journal article" date="2019" name="Int. J. Syst. Evol. Microbiol.">
        <title>The Global Catalogue of Microorganisms (GCM) 10K type strain sequencing project: providing services to taxonomists for standard genome sequencing and annotation.</title>
        <authorList>
            <consortium name="The Broad Institute Genomics Platform"/>
            <consortium name="The Broad Institute Genome Sequencing Center for Infectious Disease"/>
            <person name="Wu L."/>
            <person name="Ma J."/>
        </authorList>
    </citation>
    <scope>NUCLEOTIDE SEQUENCE [LARGE SCALE GENOMIC DNA]</scope>
    <source>
        <strain evidence="2">CCM 2050</strain>
    </source>
</reference>
<dbReference type="RefSeq" id="WP_201561123.1">
    <property type="nucleotide sequence ID" value="NZ_CAJGZK010000001.1"/>
</dbReference>
<protein>
    <submittedName>
        <fullName evidence="1">WG repeat-containing protein</fullName>
    </submittedName>
</protein>
<comment type="caution">
    <text evidence="1">The sequence shown here is derived from an EMBL/GenBank/DDBJ whole genome shotgun (WGS) entry which is preliminary data.</text>
</comment>
<sequence length="369" mass="40966">MSNQKNRLGIGQNSLKKALNPARLALSVFLFGGVITPSYATINCAGFLPISYFERIKNNPPFMGKLVEQANGRQQLTDLNGNVVIDNLHNAYILMDKYVLAQKNGKYGVVNAAGKIIVPFKYDDIQTEPDIYTSFIVSVGSSEGNTKQGIINRHGGWVYPLADVGIQHAHYDADYDQDYFLVTNNFATNDKGLTGLLDDRGYWAVMPQYEIINPLNPCTGQPLYLQVGLQNKTALIDQNNKVIIPFSVNQHIESFNNNVSPLLFLRSRLSDGFASSNAIVMSEDIQENIVSAQIINANGNAVLASDAPIRKLLYHQLYTYKQAGKFGLVNDRGDVILKPEFDGYRDDADTVWLEKNGKMFGLNTLIKSD</sequence>
<accession>A0ABW1W7J0</accession>
<dbReference type="InterPro" id="IPR032774">
    <property type="entry name" value="WG_beta_rep"/>
</dbReference>
<keyword evidence="2" id="KW-1185">Reference proteome</keyword>